<feature type="transmembrane region" description="Helical" evidence="2">
    <location>
        <begin position="251"/>
        <end position="273"/>
    </location>
</feature>
<name>M9P8D8_9CHLO</name>
<keyword evidence="2" id="KW-1133">Transmembrane helix</keyword>
<geneLocation type="plastid" evidence="3"/>
<accession>M9P8D8</accession>
<keyword evidence="3" id="KW-0934">Plastid</keyword>
<keyword evidence="2" id="KW-0472">Membrane</keyword>
<feature type="transmembrane region" description="Helical" evidence="2">
    <location>
        <begin position="62"/>
        <end position="83"/>
    </location>
</feature>
<protein>
    <submittedName>
        <fullName evidence="3">Hypothetical chloroplast RF1</fullName>
    </submittedName>
</protein>
<feature type="transmembrane region" description="Helical" evidence="2">
    <location>
        <begin position="32"/>
        <end position="50"/>
    </location>
</feature>
<dbReference type="GeneID" id="15332248"/>
<dbReference type="EMBL" id="JX977846">
    <property type="protein sequence ID" value="AFY64418.1"/>
    <property type="molecule type" value="Genomic_DNA"/>
</dbReference>
<keyword evidence="2" id="KW-0812">Transmembrane</keyword>
<organism evidence="3">
    <name type="scientific">Pleodorina starrii</name>
    <dbReference type="NCBI Taxonomy" id="330485"/>
    <lineage>
        <taxon>Eukaryota</taxon>
        <taxon>Viridiplantae</taxon>
        <taxon>Chlorophyta</taxon>
        <taxon>core chlorophytes</taxon>
        <taxon>Chlorophyceae</taxon>
        <taxon>CS clade</taxon>
        <taxon>Chlamydomonadales</taxon>
        <taxon>Volvocaceae</taxon>
        <taxon>Pleodorina</taxon>
    </lineage>
</organism>
<feature type="transmembrane region" description="Helical" evidence="2">
    <location>
        <begin position="171"/>
        <end position="193"/>
    </location>
</feature>
<feature type="transmembrane region" description="Helical" evidence="2">
    <location>
        <begin position="103"/>
        <end position="124"/>
    </location>
</feature>
<evidence type="ECO:0000313" key="3">
    <source>
        <dbReference type="EMBL" id="AFY64418.1"/>
    </source>
</evidence>
<keyword evidence="1" id="KW-0175">Coiled coil</keyword>
<feature type="coiled-coil region" evidence="1">
    <location>
        <begin position="1309"/>
        <end position="1336"/>
    </location>
</feature>
<feature type="transmembrane region" description="Helical" evidence="2">
    <location>
        <begin position="144"/>
        <end position="165"/>
    </location>
</feature>
<feature type="transmembrane region" description="Helical" evidence="2">
    <location>
        <begin position="213"/>
        <end position="231"/>
    </location>
</feature>
<evidence type="ECO:0000256" key="2">
    <source>
        <dbReference type="SAM" id="Phobius"/>
    </source>
</evidence>
<proteinExistence type="predicted"/>
<dbReference type="RefSeq" id="YP_007890146.1">
    <property type="nucleotide sequence ID" value="NC_021109.1"/>
</dbReference>
<evidence type="ECO:0000256" key="1">
    <source>
        <dbReference type="SAM" id="Coils"/>
    </source>
</evidence>
<feature type="transmembrane region" description="Helical" evidence="2">
    <location>
        <begin position="307"/>
        <end position="327"/>
    </location>
</feature>
<sequence length="2032" mass="238753">MISLTFMSLVTSVKDYVEITHKLIEIEPLKNYTEYGAIFSYLIFSLGDFFKAFFSLSLFKNIWSIPIIIPDIASAMISEVSVLDGYFHNAFTFLETNVNTSPNTSLVIFEKFIIGLINSLFLILPTSTSHLITLRRFVMQGLEAGYMAGLGTLAGNFLWLSSIILGLRFIVIPWLSLDIFRYLLGFILLVKYIWDSSKERRMALEDLSKWKIFFLNFLLTLTEQSCIYPFISNLSIGPDASILEGFTADNYTVFLAVHGAYLFGILVGSFSLLQFTCWFWENPAFSIYLWITTKSSLKISTSSYYKILNFTFLYATMLCAIASIPYYGLDYTITNPIGLVPQDRIIDQKKSQADPEKLITETAFLGMNSTDKNSRIRDGVHARRERWKQRLIKYQAFDASMYDQGVYDFLTVEDLNYGFDRFWLRRKMRNHQIRFRLFPGPWMRSLKKQLNNPTNQSLENSKKVANGPRVEFFRILFEQFYHPNFHQRILLDNNTTKSYKTDIETKNIETNKETIKQTLQVNNNIKPNIIFGTPLFTVSKELDTGLNIKSGLIYSNSALRKYVRNVNTRINLKLLTTNQSNLGKNNRLNQYNTKLIYSKRWKSFFSKIQPLTKTKNRKSYQLFRNLAKQLLLTSEAKSLKLTTLSQSLSINSQQKKGQNELKLLKLCTQYKNNNSFDKLISLRPLKIYLQKEQAFKRKLRYYGTISMRKLTVGNQAPYFKILMKRGFYYYKPSLRWKKTLYVARLSRGFRKQSRKQRILVMSDLKSFEGNNQSITNIETNIENSQQTQGLKQNEKSNVVTKPTHFYTVLGKRTSRYRHQIYKDVLQHWYYTPFNRLLLKFDVDAFINRQPKTHFLTKNEERILHIRRFLLSEHYDTLRWYTYMQHYQTMKTNIGGTKSFANRIYNQQFQGTFKKIRHLFAITPKQGDLYSLKFDQALYNDNKLKDNVYFHEELLTDNSLNNQSKAKFDGVKSAITNNSFHITSENFSSEYKNKISQREENTNFSMVEENPLVVKTDKLMSQNIGINKTAENLDLINQSNFLIGNAFLSIKNKNNGILNNPQVTGIEDSILNKTKAGKKNVLKTDFNFIYNELFVNLIKESKKRVHDQTFLKNYITYRIEKREQLNQEQTKELNKRLEKLKIWINREQQIKTIVQNKEIDSPQKNVLTVSSFQKAVNDSINYNVTKQKAVFKVKSTYNELNNAYTIRAEDKVLNKLNILKQLTFENKKHLKVATGIQSNITLTTSFTKRSLEKTKRLLTNTMNSFKPFLLGQTILKAQTDKNLQWWRKKQIVITKRKNSRKRDRFKKQIAMANNEQAKRIEENNKKVEKEKKELYSVLYGNYNISDYLLPISENQTKWFTDSRVLRKKQDKSAVLLDIDTTKNKNQFQQSQKNSEKQTLWQAFLRKKLRKKASSKGRRYRLLSLSRYLTATRKPRLVGIEGLTKLDNITNLKGSFLTKEEKQDALNLIIENKQNGSDFLKKSQIKKRSRHSWKKQARQQFSRNHYKYRKRHIHGNGKLRVMNKKLKKNKATNELRQWWWTSFLPRYLNNLQINNTYQQAFLGNVNDISFKPLSNSDITFINSDTKILNNNAHNLLDNLNSSLDNVIYPNVNVNLGGTVNTTNLPFYAGWDECLRKFVVTNRLVSRRDAGLAIRETQKPNSQETRFTNAPLQGLNEGSFLYGQTDMPFNSYNIDQFITTNQSFYAPFGWRHFEFRHSILKTWVNSLGSVKNNKPSHKKKGQTLIVSMKNLRPLNTYLQAQKHEKIATKKAVARRIKKRYKLLKQMPNQLMYSPTGPLLIQVLPSHYISVFDQQYRFPRNRYLKRNTLKTIKKTTLLAMIDSANQTPIKEFTLRKRVKPRRKYHRKRFIKKDGLIIPRRTKFTNLNLTENQIAIEDYLRWRPSSKSKQKGGLRSRLKIKSNKRVKTNPLRLRQLRRREFQQILKPIQRYIPYNGGFAWPGDYLRLEIVEMPKLKNANVKKTSLKQKINVQPVGIMPRKYLIEKHNIKVLKKKFEKAYSSHQLSKAVKQYKNLFVT</sequence>
<gene>
    <name evidence="3" type="primary">ycf1</name>
</gene>
<reference evidence="3" key="1">
    <citation type="journal article" date="2013" name="Mol. Biol. Evol.">
        <title>Organelle genome complexity scales positively with organism size in volvocine green algae.</title>
        <authorList>
            <person name="Smith D.R."/>
            <person name="Hamaji T."/>
            <person name="Olson B.J."/>
            <person name="Durand P.M."/>
            <person name="Ferris P."/>
            <person name="Michod R.E."/>
            <person name="Featherston J."/>
            <person name="Nozaki H."/>
            <person name="Keeling P.J."/>
        </authorList>
    </citation>
    <scope>NUCLEOTIDE SEQUENCE</scope>
    <source>
        <strain evidence="3">NIES-1363</strain>
    </source>
</reference>